<organism evidence="1 2">
    <name type="scientific">Paenibacillus ferrarius</name>
    <dbReference type="NCBI Taxonomy" id="1469647"/>
    <lineage>
        <taxon>Bacteria</taxon>
        <taxon>Bacillati</taxon>
        <taxon>Bacillota</taxon>
        <taxon>Bacilli</taxon>
        <taxon>Bacillales</taxon>
        <taxon>Paenibacillaceae</taxon>
        <taxon>Paenibacillus</taxon>
    </lineage>
</organism>
<dbReference type="RefSeq" id="WP_158081976.1">
    <property type="nucleotide sequence ID" value="NZ_MBTG01000002.1"/>
</dbReference>
<protein>
    <submittedName>
        <fullName evidence="1">Uncharacterized protein</fullName>
    </submittedName>
</protein>
<reference evidence="2" key="1">
    <citation type="submission" date="2016-07" db="EMBL/GenBank/DDBJ databases">
        <authorList>
            <person name="Florea S."/>
            <person name="Webb J.S."/>
            <person name="Jaromczyk J."/>
            <person name="Schardl C.L."/>
        </authorList>
    </citation>
    <scope>NUCLEOTIDE SEQUENCE [LARGE SCALE GENOMIC DNA]</scope>
    <source>
        <strain evidence="2">CY1</strain>
    </source>
</reference>
<comment type="caution">
    <text evidence="1">The sequence shown here is derived from an EMBL/GenBank/DDBJ whole genome shotgun (WGS) entry which is preliminary data.</text>
</comment>
<dbReference type="AlphaFoldDB" id="A0A1V4HS30"/>
<dbReference type="Proteomes" id="UP000190626">
    <property type="component" value="Unassembled WGS sequence"/>
</dbReference>
<gene>
    <name evidence="1" type="ORF">BC351_15820</name>
</gene>
<accession>A0A1V4HS30</accession>
<sequence length="130" mass="14903">MHAHRFERTFSPLISIEGAQAVIDRFGLFPPFHYDEITKVCMEVSERNDIPKNLSVTIRHTSTGELEQYIDLYFEDIQHEDVDPAEECNICLQLSFADEGERIRVKLDALTGFAASFLCRKIAVQLHDMG</sequence>
<keyword evidence="2" id="KW-1185">Reference proteome</keyword>
<evidence type="ECO:0000313" key="1">
    <source>
        <dbReference type="EMBL" id="OPH61396.1"/>
    </source>
</evidence>
<name>A0A1V4HS30_9BACL</name>
<proteinExistence type="predicted"/>
<evidence type="ECO:0000313" key="2">
    <source>
        <dbReference type="Proteomes" id="UP000190626"/>
    </source>
</evidence>
<dbReference type="OrthoDB" id="2598278at2"/>
<dbReference type="EMBL" id="MBTG01000002">
    <property type="protein sequence ID" value="OPH61396.1"/>
    <property type="molecule type" value="Genomic_DNA"/>
</dbReference>